<dbReference type="InterPro" id="IPR005537">
    <property type="entry name" value="RAMP_III_fam"/>
</dbReference>
<evidence type="ECO:0000259" key="2">
    <source>
        <dbReference type="Pfam" id="PF03787"/>
    </source>
</evidence>
<dbReference type="EMBL" id="VWPJ01000031">
    <property type="protein sequence ID" value="KAA5603772.1"/>
    <property type="molecule type" value="Genomic_DNA"/>
</dbReference>
<dbReference type="PANTHER" id="PTHR35579">
    <property type="entry name" value="CRISPR SYSTEM CMS ENDORIBONUCLEASE CSM3"/>
    <property type="match status" value="1"/>
</dbReference>
<keyword evidence="1" id="KW-0051">Antiviral defense</keyword>
<feature type="domain" description="CRISPR type III-associated protein" evidence="2">
    <location>
        <begin position="29"/>
        <end position="211"/>
    </location>
</feature>
<accession>A0A5M6I6H1</accession>
<dbReference type="OrthoDB" id="5504557at2"/>
<dbReference type="AlphaFoldDB" id="A0A5M6I6H1"/>
<organism evidence="3 4">
    <name type="scientific">Roseospira marina</name>
    <dbReference type="NCBI Taxonomy" id="140057"/>
    <lineage>
        <taxon>Bacteria</taxon>
        <taxon>Pseudomonadati</taxon>
        <taxon>Pseudomonadota</taxon>
        <taxon>Alphaproteobacteria</taxon>
        <taxon>Rhodospirillales</taxon>
        <taxon>Rhodospirillaceae</taxon>
        <taxon>Roseospira</taxon>
    </lineage>
</organism>
<evidence type="ECO:0000256" key="1">
    <source>
        <dbReference type="ARBA" id="ARBA00023118"/>
    </source>
</evidence>
<protein>
    <recommendedName>
        <fullName evidence="2">CRISPR type III-associated protein domain-containing protein</fullName>
    </recommendedName>
</protein>
<comment type="caution">
    <text evidence="3">The sequence shown here is derived from an EMBL/GenBank/DDBJ whole genome shotgun (WGS) entry which is preliminary data.</text>
</comment>
<sequence>MPDSLPDTAVFTLTLHDYWHCATGRTERVGSGARVARKDGLPLVPGRTLRGLLREAVRQAELFGHLDPGATVWLFGQEGSGQPRSEDDLVEKRHGTSPGALVVDDATLPRAWRDWARTRSPEQEGLDRLDLMGEILHATRIDREGQVADGSLRSMEVMPPMTLTAPLTLDPPPRCLVPDWARDADWRAVLTTALPLLRGLGSHRNRGLGRVTATLKDEADQPTQGAA</sequence>
<dbReference type="GO" id="GO:0051607">
    <property type="term" value="P:defense response to virus"/>
    <property type="evidence" value="ECO:0007669"/>
    <property type="project" value="UniProtKB-KW"/>
</dbReference>
<keyword evidence="4" id="KW-1185">Reference proteome</keyword>
<evidence type="ECO:0000313" key="4">
    <source>
        <dbReference type="Proteomes" id="UP000324065"/>
    </source>
</evidence>
<dbReference type="InterPro" id="IPR052216">
    <property type="entry name" value="CRISPR_Csm3_endoribonuclease"/>
</dbReference>
<evidence type="ECO:0000313" key="3">
    <source>
        <dbReference type="EMBL" id="KAA5603772.1"/>
    </source>
</evidence>
<dbReference type="PANTHER" id="PTHR35579:SF3">
    <property type="entry name" value="CRISPR SYSTEM CMS ENDORIBONUCLEASE CSM3"/>
    <property type="match status" value="1"/>
</dbReference>
<dbReference type="Proteomes" id="UP000324065">
    <property type="component" value="Unassembled WGS sequence"/>
</dbReference>
<proteinExistence type="predicted"/>
<dbReference type="CDD" id="cd09726">
    <property type="entry name" value="RAMP_I_III"/>
    <property type="match status" value="1"/>
</dbReference>
<gene>
    <name evidence="3" type="ORF">F1188_19125</name>
</gene>
<reference evidence="3 4" key="1">
    <citation type="submission" date="2019-09" db="EMBL/GenBank/DDBJ databases">
        <title>Genome sequence of Roseospira marina, one of the more divergent members of the non-sulfur purple photosynthetic bacterial family, the Rhodospirillaceae.</title>
        <authorList>
            <person name="Meyer T."/>
            <person name="Kyndt J."/>
        </authorList>
    </citation>
    <scope>NUCLEOTIDE SEQUENCE [LARGE SCALE GENOMIC DNA]</scope>
    <source>
        <strain evidence="3 4">DSM 15113</strain>
    </source>
</reference>
<dbReference type="Pfam" id="PF03787">
    <property type="entry name" value="RAMPs"/>
    <property type="match status" value="1"/>
</dbReference>
<dbReference type="RefSeq" id="WP_150064056.1">
    <property type="nucleotide sequence ID" value="NZ_JACHII010000030.1"/>
</dbReference>
<name>A0A5M6I6H1_9PROT</name>